<dbReference type="EMBL" id="CDOE01000046">
    <property type="protein sequence ID" value="CEN33988.1"/>
    <property type="molecule type" value="Genomic_DNA"/>
</dbReference>
<reference evidence="1 2" key="1">
    <citation type="submission" date="2015-01" db="EMBL/GenBank/DDBJ databases">
        <authorList>
            <person name="MANFREDI Pablo"/>
        </authorList>
    </citation>
    <scope>NUCLEOTIDE SEQUENCE [LARGE SCALE GENOMIC DNA]</scope>
    <source>
        <strain evidence="1 2">Cc12</strain>
    </source>
</reference>
<evidence type="ECO:0000313" key="2">
    <source>
        <dbReference type="Proteomes" id="UP000044026"/>
    </source>
</evidence>
<accession>A0A0B7H8M9</accession>
<gene>
    <name evidence="1" type="ORF">CCAN12_500014</name>
</gene>
<organism evidence="1 2">
    <name type="scientific">Capnocytophaga canimorsus</name>
    <dbReference type="NCBI Taxonomy" id="28188"/>
    <lineage>
        <taxon>Bacteria</taxon>
        <taxon>Pseudomonadati</taxon>
        <taxon>Bacteroidota</taxon>
        <taxon>Flavobacteriia</taxon>
        <taxon>Flavobacteriales</taxon>
        <taxon>Flavobacteriaceae</taxon>
        <taxon>Capnocytophaga</taxon>
    </lineage>
</organism>
<evidence type="ECO:0000313" key="1">
    <source>
        <dbReference type="EMBL" id="CEN33988.1"/>
    </source>
</evidence>
<proteinExistence type="predicted"/>
<dbReference type="Proteomes" id="UP000044026">
    <property type="component" value="Unassembled WGS sequence"/>
</dbReference>
<name>A0A0B7H8M9_9FLAO</name>
<sequence>MFYFLMSDKDNVLLANSKKLTLCLIFDTFNPQAQFFTPRIYKINF</sequence>
<protein>
    <submittedName>
        <fullName evidence="1">Uncharacterized protein</fullName>
    </submittedName>
</protein>
<dbReference type="AlphaFoldDB" id="A0A0B7H8M9"/>